<protein>
    <submittedName>
        <fullName evidence="1">Uncharacterized protein</fullName>
    </submittedName>
</protein>
<evidence type="ECO:0000313" key="1">
    <source>
        <dbReference type="EMBL" id="KAJ8868146.1"/>
    </source>
</evidence>
<proteinExistence type="predicted"/>
<comment type="caution">
    <text evidence="1">The sequence shown here is derived from an EMBL/GenBank/DDBJ whole genome shotgun (WGS) entry which is preliminary data.</text>
</comment>
<sequence length="73" mass="8161">MQKNVRDITLTNMLQELRRGENATFVIVVLDFQSKQAANNLSADSHYGLSAVVVQEDMSEADYKEAAETVLQD</sequence>
<evidence type="ECO:0000313" key="2">
    <source>
        <dbReference type="Proteomes" id="UP001159363"/>
    </source>
</evidence>
<reference evidence="1 2" key="1">
    <citation type="submission" date="2023-02" db="EMBL/GenBank/DDBJ databases">
        <title>LHISI_Scaffold_Assembly.</title>
        <authorList>
            <person name="Stuart O.P."/>
            <person name="Cleave R."/>
            <person name="Magrath M.J.L."/>
            <person name="Mikheyev A.S."/>
        </authorList>
    </citation>
    <scope>NUCLEOTIDE SEQUENCE [LARGE SCALE GENOMIC DNA]</scope>
    <source>
        <strain evidence="1">Daus_M_001</strain>
        <tissue evidence="1">Leg muscle</tissue>
    </source>
</reference>
<name>A0ABQ9G6R5_9NEOP</name>
<organism evidence="1 2">
    <name type="scientific">Dryococelus australis</name>
    <dbReference type="NCBI Taxonomy" id="614101"/>
    <lineage>
        <taxon>Eukaryota</taxon>
        <taxon>Metazoa</taxon>
        <taxon>Ecdysozoa</taxon>
        <taxon>Arthropoda</taxon>
        <taxon>Hexapoda</taxon>
        <taxon>Insecta</taxon>
        <taxon>Pterygota</taxon>
        <taxon>Neoptera</taxon>
        <taxon>Polyneoptera</taxon>
        <taxon>Phasmatodea</taxon>
        <taxon>Verophasmatodea</taxon>
        <taxon>Anareolatae</taxon>
        <taxon>Phasmatidae</taxon>
        <taxon>Eurycanthinae</taxon>
        <taxon>Dryococelus</taxon>
    </lineage>
</organism>
<dbReference type="Proteomes" id="UP001159363">
    <property type="component" value="Chromosome 14"/>
</dbReference>
<keyword evidence="2" id="KW-1185">Reference proteome</keyword>
<gene>
    <name evidence="1" type="ORF">PR048_031955</name>
</gene>
<accession>A0ABQ9G6R5</accession>
<dbReference type="EMBL" id="JARBHB010000015">
    <property type="protein sequence ID" value="KAJ8868146.1"/>
    <property type="molecule type" value="Genomic_DNA"/>
</dbReference>